<dbReference type="InterPro" id="IPR036914">
    <property type="entry name" value="MGS-like_dom_sf"/>
</dbReference>
<dbReference type="PANTHER" id="PTHR11692">
    <property type="entry name" value="BIFUNCTIONAL PURINE BIOSYNTHESIS PROTEIN PURH"/>
    <property type="match status" value="1"/>
</dbReference>
<dbReference type="InterPro" id="IPR011607">
    <property type="entry name" value="MGS-like_dom"/>
</dbReference>
<comment type="pathway">
    <text evidence="2 8">Purine metabolism; IMP biosynthesis via de novo pathway; 5-formamido-1-(5-phospho-D-ribosyl)imidazole-4-carboxamide from 5-amino-1-(5-phospho-D-ribosyl)imidazole-4-carboxamide (10-formyl THF route): step 1/1.</text>
</comment>
<dbReference type="Pfam" id="PF01808">
    <property type="entry name" value="AICARFT_IMPCHas"/>
    <property type="match status" value="1"/>
</dbReference>
<dbReference type="SUPFAM" id="SSF53927">
    <property type="entry name" value="Cytidine deaminase-like"/>
    <property type="match status" value="1"/>
</dbReference>
<keyword evidence="7 8" id="KW-0511">Multifunctional enzyme</keyword>
<dbReference type="InterPro" id="IPR002695">
    <property type="entry name" value="PurH-like"/>
</dbReference>
<name>A0ABZ2YHG7_9BACT</name>
<accession>A0ABZ2YHG7</accession>
<evidence type="ECO:0000313" key="10">
    <source>
        <dbReference type="EMBL" id="WZN39195.1"/>
    </source>
</evidence>
<evidence type="ECO:0000256" key="4">
    <source>
        <dbReference type="ARBA" id="ARBA00022679"/>
    </source>
</evidence>
<evidence type="ECO:0000256" key="3">
    <source>
        <dbReference type="ARBA" id="ARBA00007667"/>
    </source>
</evidence>
<comment type="catalytic activity">
    <reaction evidence="8">
        <text>IMP + H2O = 5-formamido-1-(5-phospho-D-ribosyl)imidazole-4-carboxamide</text>
        <dbReference type="Rhea" id="RHEA:18445"/>
        <dbReference type="ChEBI" id="CHEBI:15377"/>
        <dbReference type="ChEBI" id="CHEBI:58053"/>
        <dbReference type="ChEBI" id="CHEBI:58467"/>
        <dbReference type="EC" id="3.5.4.10"/>
    </reaction>
</comment>
<organism evidence="10 11">
    <name type="scientific">Chitinophaga pollutisoli</name>
    <dbReference type="NCBI Taxonomy" id="3133966"/>
    <lineage>
        <taxon>Bacteria</taxon>
        <taxon>Pseudomonadati</taxon>
        <taxon>Bacteroidota</taxon>
        <taxon>Chitinophagia</taxon>
        <taxon>Chitinophagales</taxon>
        <taxon>Chitinophagaceae</taxon>
        <taxon>Chitinophaga</taxon>
    </lineage>
</organism>
<comment type="domain">
    <text evidence="8">The IMP cyclohydrolase activity resides in the N-terminal region.</text>
</comment>
<dbReference type="Gene3D" id="3.40.140.20">
    <property type="match status" value="2"/>
</dbReference>
<comment type="pathway">
    <text evidence="1 8">Purine metabolism; IMP biosynthesis via de novo pathway; IMP from 5-formamido-1-(5-phospho-D-ribosyl)imidazole-4-carboxamide: step 1/1.</text>
</comment>
<dbReference type="SMART" id="SM00798">
    <property type="entry name" value="AICARFT_IMPCHas"/>
    <property type="match status" value="1"/>
</dbReference>
<keyword evidence="11" id="KW-1185">Reference proteome</keyword>
<evidence type="ECO:0000313" key="11">
    <source>
        <dbReference type="Proteomes" id="UP001485459"/>
    </source>
</evidence>
<dbReference type="EC" id="2.1.2.3" evidence="8"/>
<protein>
    <recommendedName>
        <fullName evidence="8">Bifunctional purine biosynthesis protein PurH</fullName>
    </recommendedName>
    <domain>
        <recommendedName>
            <fullName evidence="8">Phosphoribosylaminoimidazolecarboxamide formyltransferase</fullName>
            <ecNumber evidence="8">2.1.2.3</ecNumber>
        </recommendedName>
        <alternativeName>
            <fullName evidence="8">AICAR transformylase</fullName>
        </alternativeName>
    </domain>
    <domain>
        <recommendedName>
            <fullName evidence="8">IMP cyclohydrolase</fullName>
            <ecNumber evidence="8">3.5.4.10</ecNumber>
        </recommendedName>
        <alternativeName>
            <fullName evidence="8">ATIC</fullName>
        </alternativeName>
        <alternativeName>
            <fullName evidence="8">IMP synthase</fullName>
        </alternativeName>
        <alternativeName>
            <fullName evidence="8">Inosinicase</fullName>
        </alternativeName>
    </domain>
</protein>
<dbReference type="PIRSF" id="PIRSF000414">
    <property type="entry name" value="AICARFT_IMPCHas"/>
    <property type="match status" value="1"/>
</dbReference>
<dbReference type="SMART" id="SM00851">
    <property type="entry name" value="MGS"/>
    <property type="match status" value="1"/>
</dbReference>
<dbReference type="InterPro" id="IPR016193">
    <property type="entry name" value="Cytidine_deaminase-like"/>
</dbReference>
<dbReference type="PANTHER" id="PTHR11692:SF0">
    <property type="entry name" value="BIFUNCTIONAL PURINE BIOSYNTHESIS PROTEIN ATIC"/>
    <property type="match status" value="1"/>
</dbReference>
<comment type="catalytic activity">
    <reaction evidence="8">
        <text>(6R)-10-formyltetrahydrofolate + 5-amino-1-(5-phospho-beta-D-ribosyl)imidazole-4-carboxamide = 5-formamido-1-(5-phospho-D-ribosyl)imidazole-4-carboxamide + (6S)-5,6,7,8-tetrahydrofolate</text>
        <dbReference type="Rhea" id="RHEA:22192"/>
        <dbReference type="ChEBI" id="CHEBI:57453"/>
        <dbReference type="ChEBI" id="CHEBI:58467"/>
        <dbReference type="ChEBI" id="CHEBI:58475"/>
        <dbReference type="ChEBI" id="CHEBI:195366"/>
        <dbReference type="EC" id="2.1.2.3"/>
    </reaction>
</comment>
<evidence type="ECO:0000256" key="1">
    <source>
        <dbReference type="ARBA" id="ARBA00004844"/>
    </source>
</evidence>
<evidence type="ECO:0000256" key="8">
    <source>
        <dbReference type="HAMAP-Rule" id="MF_00139"/>
    </source>
</evidence>
<keyword evidence="6 8" id="KW-0378">Hydrolase</keyword>
<dbReference type="RefSeq" id="WP_341834192.1">
    <property type="nucleotide sequence ID" value="NZ_CP149822.1"/>
</dbReference>
<reference evidence="11" key="1">
    <citation type="submission" date="2024-03" db="EMBL/GenBank/DDBJ databases">
        <title>Chitinophaga horti sp. nov., isolated from garden soil.</title>
        <authorList>
            <person name="Lee D.S."/>
            <person name="Han D.M."/>
            <person name="Baek J.H."/>
            <person name="Choi D.G."/>
            <person name="Jeon J.H."/>
            <person name="Jeon C.O."/>
        </authorList>
    </citation>
    <scope>NUCLEOTIDE SEQUENCE [LARGE SCALE GENOMIC DNA]</scope>
    <source>
        <strain evidence="11">GPA1</strain>
    </source>
</reference>
<dbReference type="Pfam" id="PF02142">
    <property type="entry name" value="MGS"/>
    <property type="match status" value="1"/>
</dbReference>
<keyword evidence="4 8" id="KW-0808">Transferase</keyword>
<dbReference type="PROSITE" id="PS51855">
    <property type="entry name" value="MGS"/>
    <property type="match status" value="1"/>
</dbReference>
<dbReference type="GO" id="GO:0004643">
    <property type="term" value="F:phosphoribosylaminoimidazolecarboxamide formyltransferase activity"/>
    <property type="evidence" value="ECO:0007669"/>
    <property type="project" value="UniProtKB-EC"/>
</dbReference>
<comment type="similarity">
    <text evidence="3 8">Belongs to the PurH family.</text>
</comment>
<evidence type="ECO:0000256" key="2">
    <source>
        <dbReference type="ARBA" id="ARBA00004954"/>
    </source>
</evidence>
<proteinExistence type="inferred from homology"/>
<dbReference type="InterPro" id="IPR024051">
    <property type="entry name" value="AICAR_Tfase_dup_dom_sf"/>
</dbReference>
<feature type="domain" description="MGS-like" evidence="9">
    <location>
        <begin position="1"/>
        <end position="147"/>
    </location>
</feature>
<sequence length="505" mass="55290">MQKQIKSALISVFYKDNLESIVKALGQQGVTIYSTGGTQKFIEDLGVKCVAVEDLTAYPSILGGRVKTLHPKVFGGILARRENPQDLEQLAQYEIPEIDLVIVDLYPFEETVKSTTEEQSIIEKIDIGGVSLIRAAGKNYKDVVIVASKDQYGALEQVLVEGKGATTLDQRRGFAAKAFEVCAHYDVAIASWWMRNEEQKDYFQLSAPLGQVCRYGENPHQKGVFYGNLNDLLEKLHGKELSYNNLVDVDAAVQLIAEFTETTFAVIKHTNVCGIASRATLSEAWEAALAGDKESAFGGVLACNKVVDAATAQSINEIFFEILIAPGFEPAALEILQAKKNRILLLQKQPLKTPSMFKNVLGGVLVQDNDAGSYKEWNDTGAQPATDAQRADLEFANIVCKHLKSNAIALVKDRQLVGKGCGQTSRIDALRHAIEKAKQFNFSLQGAAMASDAFFPFDDCVRIAHAEGINAVIQPGGSIRDADSINFAKENGMVMIVTGMRHFRH</sequence>
<keyword evidence="5 8" id="KW-0658">Purine biosynthesis</keyword>
<dbReference type="Proteomes" id="UP001485459">
    <property type="component" value="Chromosome"/>
</dbReference>
<dbReference type="SUPFAM" id="SSF52335">
    <property type="entry name" value="Methylglyoxal synthase-like"/>
    <property type="match status" value="1"/>
</dbReference>
<dbReference type="EMBL" id="CP149822">
    <property type="protein sequence ID" value="WZN39195.1"/>
    <property type="molecule type" value="Genomic_DNA"/>
</dbReference>
<evidence type="ECO:0000256" key="6">
    <source>
        <dbReference type="ARBA" id="ARBA00022801"/>
    </source>
</evidence>
<dbReference type="GO" id="GO:0003937">
    <property type="term" value="F:IMP cyclohydrolase activity"/>
    <property type="evidence" value="ECO:0007669"/>
    <property type="project" value="UniProtKB-EC"/>
</dbReference>
<dbReference type="CDD" id="cd01421">
    <property type="entry name" value="IMPCH"/>
    <property type="match status" value="1"/>
</dbReference>
<dbReference type="HAMAP" id="MF_00139">
    <property type="entry name" value="PurH"/>
    <property type="match status" value="1"/>
</dbReference>
<dbReference type="Gene3D" id="3.40.50.1380">
    <property type="entry name" value="Methylglyoxal synthase-like domain"/>
    <property type="match status" value="1"/>
</dbReference>
<dbReference type="NCBIfam" id="NF002049">
    <property type="entry name" value="PRK00881.1"/>
    <property type="match status" value="1"/>
</dbReference>
<dbReference type="EC" id="3.5.4.10" evidence="8"/>
<evidence type="ECO:0000259" key="9">
    <source>
        <dbReference type="PROSITE" id="PS51855"/>
    </source>
</evidence>
<gene>
    <name evidence="8 10" type="primary">purH</name>
    <name evidence="10" type="ORF">WJU16_14415</name>
</gene>
<evidence type="ECO:0000256" key="5">
    <source>
        <dbReference type="ARBA" id="ARBA00022755"/>
    </source>
</evidence>
<evidence type="ECO:0000256" key="7">
    <source>
        <dbReference type="ARBA" id="ARBA00023268"/>
    </source>
</evidence>